<dbReference type="InterPro" id="IPR007627">
    <property type="entry name" value="RNA_pol_sigma70_r2"/>
</dbReference>
<feature type="region of interest" description="Disordered" evidence="4">
    <location>
        <begin position="103"/>
        <end position="151"/>
    </location>
</feature>
<dbReference type="Gene3D" id="1.10.1740.10">
    <property type="match status" value="1"/>
</dbReference>
<name>A0A2Z3HAB1_9BACT</name>
<dbReference type="EMBL" id="CP025958">
    <property type="protein sequence ID" value="AWM41831.1"/>
    <property type="molecule type" value="Genomic_DNA"/>
</dbReference>
<dbReference type="AlphaFoldDB" id="A0A2Z3HAB1"/>
<gene>
    <name evidence="6" type="ORF">C1280_35800</name>
</gene>
<dbReference type="InterPro" id="IPR039425">
    <property type="entry name" value="RNA_pol_sigma-70-like"/>
</dbReference>
<dbReference type="Pfam" id="PF04542">
    <property type="entry name" value="Sigma70_r2"/>
    <property type="match status" value="1"/>
</dbReference>
<proteinExistence type="predicted"/>
<dbReference type="GO" id="GO:0006352">
    <property type="term" value="P:DNA-templated transcription initiation"/>
    <property type="evidence" value="ECO:0007669"/>
    <property type="project" value="InterPro"/>
</dbReference>
<organism evidence="6 7">
    <name type="scientific">Gemmata obscuriglobus</name>
    <dbReference type="NCBI Taxonomy" id="114"/>
    <lineage>
        <taxon>Bacteria</taxon>
        <taxon>Pseudomonadati</taxon>
        <taxon>Planctomycetota</taxon>
        <taxon>Planctomycetia</taxon>
        <taxon>Gemmatales</taxon>
        <taxon>Gemmataceae</taxon>
        <taxon>Gemmata</taxon>
    </lineage>
</organism>
<dbReference type="KEGG" id="gog:C1280_35800"/>
<keyword evidence="7" id="KW-1185">Reference proteome</keyword>
<dbReference type="GO" id="GO:0016987">
    <property type="term" value="F:sigma factor activity"/>
    <property type="evidence" value="ECO:0007669"/>
    <property type="project" value="UniProtKB-KW"/>
</dbReference>
<keyword evidence="1" id="KW-0805">Transcription regulation</keyword>
<sequence>MSQSVLTGAVNRARRAARADATDGELVARFAGTGDPDAFAQLVRRHGPTVLAVCRRVTGHRHEAEDAFQATFLVLARRASELDSPDTVGGWLFGVAVNTARAARRRSARRAARESLTGSPPDRDRDGRGSAHPIRSRTSTPARRWPSCPSGTAPWWSRATCGASPSRRWRVSSVCRSGPCTAGSRPPAGCSPGGCGAGARSPRLWPWGSVRWRPKRSHCRRFPSARPRVSRN</sequence>
<dbReference type="PANTHER" id="PTHR43133:SF51">
    <property type="entry name" value="RNA POLYMERASE SIGMA FACTOR"/>
    <property type="match status" value="1"/>
</dbReference>
<keyword evidence="2" id="KW-0731">Sigma factor</keyword>
<dbReference type="SUPFAM" id="SSF88946">
    <property type="entry name" value="Sigma2 domain of RNA polymerase sigma factors"/>
    <property type="match status" value="1"/>
</dbReference>
<evidence type="ECO:0000313" key="6">
    <source>
        <dbReference type="EMBL" id="AWM41831.1"/>
    </source>
</evidence>
<dbReference type="InterPro" id="IPR014284">
    <property type="entry name" value="RNA_pol_sigma-70_dom"/>
</dbReference>
<evidence type="ECO:0000259" key="5">
    <source>
        <dbReference type="Pfam" id="PF04542"/>
    </source>
</evidence>
<keyword evidence="3" id="KW-0804">Transcription</keyword>
<dbReference type="InterPro" id="IPR013325">
    <property type="entry name" value="RNA_pol_sigma_r2"/>
</dbReference>
<evidence type="ECO:0000313" key="7">
    <source>
        <dbReference type="Proteomes" id="UP000245802"/>
    </source>
</evidence>
<evidence type="ECO:0000256" key="3">
    <source>
        <dbReference type="ARBA" id="ARBA00023163"/>
    </source>
</evidence>
<reference evidence="6 7" key="1">
    <citation type="submission" date="2018-01" db="EMBL/GenBank/DDBJ databases">
        <title>G. obscuriglobus.</title>
        <authorList>
            <person name="Franke J."/>
            <person name="Blomberg W."/>
            <person name="Selmecki A."/>
        </authorList>
    </citation>
    <scope>NUCLEOTIDE SEQUENCE [LARGE SCALE GENOMIC DNA]</scope>
    <source>
        <strain evidence="6 7">DSM 5831</strain>
    </source>
</reference>
<dbReference type="PANTHER" id="PTHR43133">
    <property type="entry name" value="RNA POLYMERASE ECF-TYPE SIGMA FACTO"/>
    <property type="match status" value="1"/>
</dbReference>
<dbReference type="Proteomes" id="UP000245802">
    <property type="component" value="Chromosome"/>
</dbReference>
<feature type="domain" description="RNA polymerase sigma-70 region 2" evidence="5">
    <location>
        <begin position="42"/>
        <end position="109"/>
    </location>
</feature>
<accession>A0A2Z3HAB1</accession>
<dbReference type="NCBIfam" id="TIGR02937">
    <property type="entry name" value="sigma70-ECF"/>
    <property type="match status" value="1"/>
</dbReference>
<evidence type="ECO:0000256" key="1">
    <source>
        <dbReference type="ARBA" id="ARBA00023015"/>
    </source>
</evidence>
<evidence type="ECO:0000256" key="4">
    <source>
        <dbReference type="SAM" id="MobiDB-lite"/>
    </source>
</evidence>
<protein>
    <recommendedName>
        <fullName evidence="5">RNA polymerase sigma-70 region 2 domain-containing protein</fullName>
    </recommendedName>
</protein>
<evidence type="ECO:0000256" key="2">
    <source>
        <dbReference type="ARBA" id="ARBA00023082"/>
    </source>
</evidence>